<feature type="transmembrane region" description="Helical" evidence="7">
    <location>
        <begin position="414"/>
        <end position="435"/>
    </location>
</feature>
<feature type="transmembrane region" description="Helical" evidence="7">
    <location>
        <begin position="136"/>
        <end position="158"/>
    </location>
</feature>
<evidence type="ECO:0000313" key="9">
    <source>
        <dbReference type="Proteomes" id="UP000810292"/>
    </source>
</evidence>
<dbReference type="Pfam" id="PF01554">
    <property type="entry name" value="MatE"/>
    <property type="match status" value="2"/>
</dbReference>
<keyword evidence="4 7" id="KW-0812">Transmembrane</keyword>
<feature type="transmembrane region" description="Helical" evidence="7">
    <location>
        <begin position="195"/>
        <end position="216"/>
    </location>
</feature>
<evidence type="ECO:0000313" key="8">
    <source>
        <dbReference type="EMBL" id="MBO8469368.1"/>
    </source>
</evidence>
<keyword evidence="5 7" id="KW-1133">Transmembrane helix</keyword>
<reference evidence="8" key="1">
    <citation type="submission" date="2020-10" db="EMBL/GenBank/DDBJ databases">
        <authorList>
            <person name="Gilroy R."/>
        </authorList>
    </citation>
    <scope>NUCLEOTIDE SEQUENCE</scope>
    <source>
        <strain evidence="8">14700</strain>
    </source>
</reference>
<keyword evidence="3" id="KW-1003">Cell membrane</keyword>
<feature type="transmembrane region" description="Helical" evidence="7">
    <location>
        <begin position="356"/>
        <end position="376"/>
    </location>
</feature>
<feature type="transmembrane region" description="Helical" evidence="7">
    <location>
        <begin position="283"/>
        <end position="303"/>
    </location>
</feature>
<keyword evidence="2" id="KW-0813">Transport</keyword>
<dbReference type="GO" id="GO:0005886">
    <property type="term" value="C:plasma membrane"/>
    <property type="evidence" value="ECO:0007669"/>
    <property type="project" value="UniProtKB-SubCell"/>
</dbReference>
<proteinExistence type="predicted"/>
<feature type="transmembrane region" description="Helical" evidence="7">
    <location>
        <begin position="315"/>
        <end position="336"/>
    </location>
</feature>
<feature type="transmembrane region" description="Helical" evidence="7">
    <location>
        <begin position="170"/>
        <end position="189"/>
    </location>
</feature>
<evidence type="ECO:0000256" key="4">
    <source>
        <dbReference type="ARBA" id="ARBA00022692"/>
    </source>
</evidence>
<evidence type="ECO:0000256" key="6">
    <source>
        <dbReference type="ARBA" id="ARBA00023136"/>
    </source>
</evidence>
<dbReference type="InterPro" id="IPR002528">
    <property type="entry name" value="MATE_fam"/>
</dbReference>
<dbReference type="GO" id="GO:0015297">
    <property type="term" value="F:antiporter activity"/>
    <property type="evidence" value="ECO:0007669"/>
    <property type="project" value="InterPro"/>
</dbReference>
<dbReference type="EMBL" id="JADIMF010000098">
    <property type="protein sequence ID" value="MBO8469368.1"/>
    <property type="molecule type" value="Genomic_DNA"/>
</dbReference>
<feature type="transmembrane region" description="Helical" evidence="7">
    <location>
        <begin position="16"/>
        <end position="37"/>
    </location>
</feature>
<reference evidence="8" key="2">
    <citation type="journal article" date="2021" name="PeerJ">
        <title>Extensive microbial diversity within the chicken gut microbiome revealed by metagenomics and culture.</title>
        <authorList>
            <person name="Gilroy R."/>
            <person name="Ravi A."/>
            <person name="Getino M."/>
            <person name="Pursley I."/>
            <person name="Horton D.L."/>
            <person name="Alikhan N.F."/>
            <person name="Baker D."/>
            <person name="Gharbi K."/>
            <person name="Hall N."/>
            <person name="Watson M."/>
            <person name="Adriaenssens E.M."/>
            <person name="Foster-Nyarko E."/>
            <person name="Jarju S."/>
            <person name="Secka A."/>
            <person name="Antonio M."/>
            <person name="Oren A."/>
            <person name="Chaudhuri R.R."/>
            <person name="La Ragione R."/>
            <person name="Hildebrand F."/>
            <person name="Pallen M.J."/>
        </authorList>
    </citation>
    <scope>NUCLEOTIDE SEQUENCE</scope>
    <source>
        <strain evidence="8">14700</strain>
    </source>
</reference>
<dbReference type="InterPro" id="IPR048279">
    <property type="entry name" value="MdtK-like"/>
</dbReference>
<feature type="transmembrane region" description="Helical" evidence="7">
    <location>
        <begin position="57"/>
        <end position="81"/>
    </location>
</feature>
<dbReference type="Proteomes" id="UP000810292">
    <property type="component" value="Unassembled WGS sequence"/>
</dbReference>
<evidence type="ECO:0000256" key="2">
    <source>
        <dbReference type="ARBA" id="ARBA00022448"/>
    </source>
</evidence>
<name>A0A9D9NDG7_9SPIO</name>
<sequence length="443" mass="48496">MHSEHEFFISTKPSHLFLKASIPGAVGMIASNIYFLLEMLLIGRLIGEYAFAAGNLALPLILINFALADMIAVGSSIGIAIRLGEGKNDSADRLFTTAVFSAVILTLIAGALLIIFGPTMFRLMGADEMLVKDATVYLAVYACFAPLTSLVFVFDNYLRICGRVRFSMMMNLLMSALCLIFEFIFLYIFDLGIGFAALGTSLGMSIVCIICIYPFARGRMALHFVKLKHVKSALKDIFKQGLPSFLNNTSSKITSIIMNSLLLHFGGALAVSVYGVFMNIDGIVVPGMYGIFDSMQPAIGYNWGAGRKDRVRKIVLYSFIAIALLCILFTLLLSIFPGEIFSLFLKTNASDMSLAVHAISIMGLTYAVRWISYGCQSFSSAIEYNREAAVLSLCNALIFPLISMLVLGSFELEGLWFVTPLAAALTAIVAVIIFFSRLRKIVR</sequence>
<feature type="transmembrane region" description="Helical" evidence="7">
    <location>
        <begin position="256"/>
        <end position="277"/>
    </location>
</feature>
<evidence type="ECO:0000256" key="1">
    <source>
        <dbReference type="ARBA" id="ARBA00004651"/>
    </source>
</evidence>
<dbReference type="PANTHER" id="PTHR43823">
    <property type="entry name" value="SPORULATION PROTEIN YKVU"/>
    <property type="match status" value="1"/>
</dbReference>
<accession>A0A9D9NDG7</accession>
<dbReference type="InterPro" id="IPR051327">
    <property type="entry name" value="MATE_MepA_subfamily"/>
</dbReference>
<gene>
    <name evidence="8" type="ORF">IAA72_06260</name>
</gene>
<keyword evidence="6 7" id="KW-0472">Membrane</keyword>
<evidence type="ECO:0000256" key="3">
    <source>
        <dbReference type="ARBA" id="ARBA00022475"/>
    </source>
</evidence>
<comment type="caution">
    <text evidence="8">The sequence shown here is derived from an EMBL/GenBank/DDBJ whole genome shotgun (WGS) entry which is preliminary data.</text>
</comment>
<evidence type="ECO:0000256" key="7">
    <source>
        <dbReference type="SAM" id="Phobius"/>
    </source>
</evidence>
<feature type="transmembrane region" description="Helical" evidence="7">
    <location>
        <begin position="388"/>
        <end position="408"/>
    </location>
</feature>
<evidence type="ECO:0000256" key="5">
    <source>
        <dbReference type="ARBA" id="ARBA00022989"/>
    </source>
</evidence>
<dbReference type="PANTHER" id="PTHR43823:SF3">
    <property type="entry name" value="MULTIDRUG EXPORT PROTEIN MEPA"/>
    <property type="match status" value="1"/>
</dbReference>
<comment type="subcellular location">
    <subcellularLocation>
        <location evidence="1">Cell membrane</location>
        <topology evidence="1">Multi-pass membrane protein</topology>
    </subcellularLocation>
</comment>
<dbReference type="GO" id="GO:0042910">
    <property type="term" value="F:xenobiotic transmembrane transporter activity"/>
    <property type="evidence" value="ECO:0007669"/>
    <property type="project" value="InterPro"/>
</dbReference>
<organism evidence="8 9">
    <name type="scientific">Candidatus Ornithospirochaeta stercoravium</name>
    <dbReference type="NCBI Taxonomy" id="2840897"/>
    <lineage>
        <taxon>Bacteria</taxon>
        <taxon>Pseudomonadati</taxon>
        <taxon>Spirochaetota</taxon>
        <taxon>Spirochaetia</taxon>
        <taxon>Spirochaetales</taxon>
        <taxon>Spirochaetaceae</taxon>
        <taxon>Spirochaetaceae incertae sedis</taxon>
        <taxon>Candidatus Ornithospirochaeta</taxon>
    </lineage>
</organism>
<dbReference type="AlphaFoldDB" id="A0A9D9NDG7"/>
<feature type="transmembrane region" description="Helical" evidence="7">
    <location>
        <begin position="93"/>
        <end position="116"/>
    </location>
</feature>
<protein>
    <submittedName>
        <fullName evidence="8">MATE family efflux transporter</fullName>
    </submittedName>
</protein>
<dbReference type="PIRSF" id="PIRSF006603">
    <property type="entry name" value="DinF"/>
    <property type="match status" value="1"/>
</dbReference>